<dbReference type="CDD" id="cd07182">
    <property type="entry name" value="RNase_HII_bacteria_HII_like"/>
    <property type="match status" value="1"/>
</dbReference>
<feature type="domain" description="RNase H type-2" evidence="17">
    <location>
        <begin position="14"/>
        <end position="202"/>
    </location>
</feature>
<protein>
    <recommendedName>
        <fullName evidence="7 14">Ribonuclease HII</fullName>
        <shortName evidence="14">RNase HII</shortName>
        <ecNumber evidence="6 14">3.1.26.4</ecNumber>
    </recommendedName>
</protein>
<evidence type="ECO:0000256" key="9">
    <source>
        <dbReference type="ARBA" id="ARBA00022722"/>
    </source>
</evidence>
<feature type="binding site" evidence="14 15">
    <location>
        <position position="20"/>
    </location>
    <ligand>
        <name>a divalent metal cation</name>
        <dbReference type="ChEBI" id="CHEBI:60240"/>
    </ligand>
</feature>
<evidence type="ECO:0000256" key="13">
    <source>
        <dbReference type="ARBA" id="ARBA00023211"/>
    </source>
</evidence>
<dbReference type="RefSeq" id="WP_208148073.1">
    <property type="nucleotide sequence ID" value="NZ_JAGETV010000004.1"/>
</dbReference>
<dbReference type="SUPFAM" id="SSF53098">
    <property type="entry name" value="Ribonuclease H-like"/>
    <property type="match status" value="1"/>
</dbReference>
<evidence type="ECO:0000256" key="8">
    <source>
        <dbReference type="ARBA" id="ARBA00022490"/>
    </source>
</evidence>
<dbReference type="NCBIfam" id="NF000596">
    <property type="entry name" value="PRK00015.1-4"/>
    <property type="match status" value="1"/>
</dbReference>
<dbReference type="GO" id="GO:0004523">
    <property type="term" value="F:RNA-DNA hybrid ribonuclease activity"/>
    <property type="evidence" value="ECO:0007669"/>
    <property type="project" value="UniProtKB-EC"/>
</dbReference>
<evidence type="ECO:0000256" key="5">
    <source>
        <dbReference type="ARBA" id="ARBA00007383"/>
    </source>
</evidence>
<comment type="catalytic activity">
    <reaction evidence="1 14 15 16">
        <text>Endonucleolytic cleavage to 5'-phosphomonoester.</text>
        <dbReference type="EC" id="3.1.26.4"/>
    </reaction>
</comment>
<evidence type="ECO:0000256" key="2">
    <source>
        <dbReference type="ARBA" id="ARBA00001946"/>
    </source>
</evidence>
<feature type="binding site" evidence="14 15">
    <location>
        <position position="113"/>
    </location>
    <ligand>
        <name>a divalent metal cation</name>
        <dbReference type="ChEBI" id="CHEBI:60240"/>
    </ligand>
</feature>
<dbReference type="HAMAP" id="MF_00052_B">
    <property type="entry name" value="RNase_HII_B"/>
    <property type="match status" value="1"/>
</dbReference>
<evidence type="ECO:0000256" key="11">
    <source>
        <dbReference type="ARBA" id="ARBA00022759"/>
    </source>
</evidence>
<keyword evidence="12 14" id="KW-0378">Hydrolase</keyword>
<keyword evidence="10 14" id="KW-0479">Metal-binding</keyword>
<dbReference type="InterPro" id="IPR024567">
    <property type="entry name" value="RNase_HII/HIII_dom"/>
</dbReference>
<comment type="subcellular location">
    <subcellularLocation>
        <location evidence="4 14">Cytoplasm</location>
    </subcellularLocation>
</comment>
<evidence type="ECO:0000256" key="3">
    <source>
        <dbReference type="ARBA" id="ARBA00004065"/>
    </source>
</evidence>
<dbReference type="InterPro" id="IPR012337">
    <property type="entry name" value="RNaseH-like_sf"/>
</dbReference>
<evidence type="ECO:0000256" key="7">
    <source>
        <dbReference type="ARBA" id="ARBA00019179"/>
    </source>
</evidence>
<dbReference type="EC" id="3.1.26.4" evidence="6 14"/>
<evidence type="ECO:0000256" key="6">
    <source>
        <dbReference type="ARBA" id="ARBA00012180"/>
    </source>
</evidence>
<comment type="cofactor">
    <cofactor evidence="2">
        <name>Mg(2+)</name>
        <dbReference type="ChEBI" id="CHEBI:18420"/>
    </cofactor>
</comment>
<gene>
    <name evidence="14 18" type="primary">rnhB</name>
    <name evidence="18" type="ORF">J3998_03555</name>
</gene>
<name>A0ABS3Q3B7_9GAMM</name>
<evidence type="ECO:0000313" key="18">
    <source>
        <dbReference type="EMBL" id="MBO1926643.1"/>
    </source>
</evidence>
<comment type="similarity">
    <text evidence="5 14 16">Belongs to the RNase HII family.</text>
</comment>
<evidence type="ECO:0000256" key="12">
    <source>
        <dbReference type="ARBA" id="ARBA00022801"/>
    </source>
</evidence>
<sequence>MTKQIDLFNDQSSQIIVGVDEVGRGPLVGDVVAAAVILPEDCQLPLNDSKKLSEKKREALFSEIKQQAIAYSIQKASPQEIDELNILQATMLAMSRAIEEVAQQSAFDLAMIDGNRCPKTTHPCVAIVKGDSKVPAISAASILAKVYRDRQMKDLDKQHPEYGFAQHKGYPTPAHLERLKSLPILAEYRRSFKPVRVLLEPV</sequence>
<comment type="cofactor">
    <cofactor evidence="14 15">
        <name>Mn(2+)</name>
        <dbReference type="ChEBI" id="CHEBI:29035"/>
    </cofactor>
    <cofactor evidence="14 15">
        <name>Mg(2+)</name>
        <dbReference type="ChEBI" id="CHEBI:18420"/>
    </cofactor>
    <text evidence="14 15">Manganese or magnesium. Binds 1 divalent metal ion per monomer in the absence of substrate. May bind a second metal ion after substrate binding.</text>
</comment>
<proteinExistence type="inferred from homology"/>
<organism evidence="18 19">
    <name type="scientific">Thiomicrorhabdus marina</name>
    <dbReference type="NCBI Taxonomy" id="2818442"/>
    <lineage>
        <taxon>Bacteria</taxon>
        <taxon>Pseudomonadati</taxon>
        <taxon>Pseudomonadota</taxon>
        <taxon>Gammaproteobacteria</taxon>
        <taxon>Thiotrichales</taxon>
        <taxon>Piscirickettsiaceae</taxon>
        <taxon>Thiomicrorhabdus</taxon>
    </lineage>
</organism>
<dbReference type="Proteomes" id="UP000664835">
    <property type="component" value="Unassembled WGS sequence"/>
</dbReference>
<evidence type="ECO:0000256" key="15">
    <source>
        <dbReference type="PROSITE-ProRule" id="PRU01319"/>
    </source>
</evidence>
<keyword evidence="9 14" id="KW-0540">Nuclease</keyword>
<comment type="caution">
    <text evidence="18">The sequence shown here is derived from an EMBL/GenBank/DDBJ whole genome shotgun (WGS) entry which is preliminary data.</text>
</comment>
<dbReference type="NCBIfam" id="NF000595">
    <property type="entry name" value="PRK00015.1-3"/>
    <property type="match status" value="1"/>
</dbReference>
<evidence type="ECO:0000256" key="16">
    <source>
        <dbReference type="RuleBase" id="RU003515"/>
    </source>
</evidence>
<evidence type="ECO:0000256" key="1">
    <source>
        <dbReference type="ARBA" id="ARBA00000077"/>
    </source>
</evidence>
<keyword evidence="11 14" id="KW-0255">Endonuclease</keyword>
<evidence type="ECO:0000256" key="10">
    <source>
        <dbReference type="ARBA" id="ARBA00022723"/>
    </source>
</evidence>
<accession>A0ABS3Q3B7</accession>
<evidence type="ECO:0000313" key="19">
    <source>
        <dbReference type="Proteomes" id="UP000664835"/>
    </source>
</evidence>
<reference evidence="18 19" key="1">
    <citation type="submission" date="2021-03" db="EMBL/GenBank/DDBJ databases">
        <title>Thiomicrorhabdus sp.nov.,novel sulfur-oxidizing bacteria isolated from coastal sediment.</title>
        <authorList>
            <person name="Liu X."/>
        </authorList>
    </citation>
    <scope>NUCLEOTIDE SEQUENCE [LARGE SCALE GENOMIC DNA]</scope>
    <source>
        <strain evidence="18 19">6S2-11</strain>
    </source>
</reference>
<dbReference type="PANTHER" id="PTHR10954">
    <property type="entry name" value="RIBONUCLEASE H2 SUBUNIT A"/>
    <property type="match status" value="1"/>
</dbReference>
<dbReference type="InterPro" id="IPR022898">
    <property type="entry name" value="RNase_HII"/>
</dbReference>
<dbReference type="InterPro" id="IPR001352">
    <property type="entry name" value="RNase_HII/HIII"/>
</dbReference>
<evidence type="ECO:0000256" key="14">
    <source>
        <dbReference type="HAMAP-Rule" id="MF_00052"/>
    </source>
</evidence>
<dbReference type="EMBL" id="JAGETV010000004">
    <property type="protein sequence ID" value="MBO1926643.1"/>
    <property type="molecule type" value="Genomic_DNA"/>
</dbReference>
<keyword evidence="13 14" id="KW-0464">Manganese</keyword>
<keyword evidence="19" id="KW-1185">Reference proteome</keyword>
<evidence type="ECO:0000256" key="4">
    <source>
        <dbReference type="ARBA" id="ARBA00004496"/>
    </source>
</evidence>
<dbReference type="PANTHER" id="PTHR10954:SF18">
    <property type="entry name" value="RIBONUCLEASE HII"/>
    <property type="match status" value="1"/>
</dbReference>
<comment type="function">
    <text evidence="3 14 16">Endonuclease that specifically degrades the RNA of RNA-DNA hybrids.</text>
</comment>
<dbReference type="InterPro" id="IPR036397">
    <property type="entry name" value="RNaseH_sf"/>
</dbReference>
<dbReference type="Pfam" id="PF01351">
    <property type="entry name" value="RNase_HII"/>
    <property type="match status" value="1"/>
</dbReference>
<dbReference type="PROSITE" id="PS51975">
    <property type="entry name" value="RNASE_H_2"/>
    <property type="match status" value="1"/>
</dbReference>
<dbReference type="Gene3D" id="3.30.420.10">
    <property type="entry name" value="Ribonuclease H-like superfamily/Ribonuclease H"/>
    <property type="match status" value="1"/>
</dbReference>
<feature type="binding site" evidence="14 15">
    <location>
        <position position="21"/>
    </location>
    <ligand>
        <name>a divalent metal cation</name>
        <dbReference type="ChEBI" id="CHEBI:60240"/>
    </ligand>
</feature>
<keyword evidence="8 14" id="KW-0963">Cytoplasm</keyword>
<evidence type="ECO:0000259" key="17">
    <source>
        <dbReference type="PROSITE" id="PS51975"/>
    </source>
</evidence>